<dbReference type="EMBL" id="SJOL01005441">
    <property type="protein sequence ID" value="TGZ70350.1"/>
    <property type="molecule type" value="Genomic_DNA"/>
</dbReference>
<keyword evidence="3" id="KW-1185">Reference proteome</keyword>
<gene>
    <name evidence="2" type="ORF">CRM22_003247</name>
</gene>
<accession>A0A4S2M261</accession>
<feature type="signal peptide" evidence="1">
    <location>
        <begin position="1"/>
        <end position="19"/>
    </location>
</feature>
<reference evidence="2 3" key="1">
    <citation type="journal article" date="2019" name="BMC Genomics">
        <title>New insights from Opisthorchis felineus genome: update on genomics of the epidemiologically important liver flukes.</title>
        <authorList>
            <person name="Ershov N.I."/>
            <person name="Mordvinov V.A."/>
            <person name="Prokhortchouk E.B."/>
            <person name="Pakharukova M.Y."/>
            <person name="Gunbin K.V."/>
            <person name="Ustyantsev K."/>
            <person name="Genaev M.A."/>
            <person name="Blinov A.G."/>
            <person name="Mazur A."/>
            <person name="Boulygina E."/>
            <person name="Tsygankova S."/>
            <person name="Khrameeva E."/>
            <person name="Chekanov N."/>
            <person name="Fan G."/>
            <person name="Xiao A."/>
            <person name="Zhang H."/>
            <person name="Xu X."/>
            <person name="Yang H."/>
            <person name="Solovyev V."/>
            <person name="Lee S.M."/>
            <person name="Liu X."/>
            <person name="Afonnikov D.A."/>
            <person name="Skryabin K.G."/>
        </authorList>
    </citation>
    <scope>NUCLEOTIDE SEQUENCE [LARGE SCALE GENOMIC DNA]</scope>
    <source>
        <strain evidence="2">AK-0245</strain>
        <tissue evidence="2">Whole organism</tissue>
    </source>
</reference>
<organism evidence="2 3">
    <name type="scientific">Opisthorchis felineus</name>
    <dbReference type="NCBI Taxonomy" id="147828"/>
    <lineage>
        <taxon>Eukaryota</taxon>
        <taxon>Metazoa</taxon>
        <taxon>Spiralia</taxon>
        <taxon>Lophotrochozoa</taxon>
        <taxon>Platyhelminthes</taxon>
        <taxon>Trematoda</taxon>
        <taxon>Digenea</taxon>
        <taxon>Opisthorchiida</taxon>
        <taxon>Opisthorchiata</taxon>
        <taxon>Opisthorchiidae</taxon>
        <taxon>Opisthorchis</taxon>
    </lineage>
</organism>
<proteinExistence type="predicted"/>
<evidence type="ECO:0000313" key="3">
    <source>
        <dbReference type="Proteomes" id="UP000308267"/>
    </source>
</evidence>
<evidence type="ECO:0008006" key="4">
    <source>
        <dbReference type="Google" id="ProtNLM"/>
    </source>
</evidence>
<name>A0A4S2M261_OPIFE</name>
<protein>
    <recommendedName>
        <fullName evidence="4">Secreted protein</fullName>
    </recommendedName>
</protein>
<comment type="caution">
    <text evidence="2">The sequence shown here is derived from an EMBL/GenBank/DDBJ whole genome shotgun (WGS) entry which is preliminary data.</text>
</comment>
<dbReference type="Proteomes" id="UP000308267">
    <property type="component" value="Unassembled WGS sequence"/>
</dbReference>
<keyword evidence="1" id="KW-0732">Signal</keyword>
<evidence type="ECO:0000256" key="1">
    <source>
        <dbReference type="SAM" id="SignalP"/>
    </source>
</evidence>
<dbReference type="AlphaFoldDB" id="A0A4S2M261"/>
<evidence type="ECO:0000313" key="2">
    <source>
        <dbReference type="EMBL" id="TGZ70350.1"/>
    </source>
</evidence>
<sequence>MKVFLILLSLLLLLDEVILVCRFVGTFMEIVDNFDAMGCRAIIQKQEVSRMRLGPISIDAVPPLEG</sequence>
<feature type="chain" id="PRO_5020699472" description="Secreted protein" evidence="1">
    <location>
        <begin position="20"/>
        <end position="66"/>
    </location>
</feature>